<dbReference type="Gene3D" id="3.40.50.300">
    <property type="entry name" value="P-loop containing nucleotide triphosphate hydrolases"/>
    <property type="match status" value="1"/>
</dbReference>
<proteinExistence type="predicted"/>
<dbReference type="SMART" id="SM00989">
    <property type="entry name" value="V4R"/>
    <property type="match status" value="1"/>
</dbReference>
<dbReference type="RefSeq" id="WP_024570261.1">
    <property type="nucleotide sequence ID" value="NZ_CP037900.1"/>
</dbReference>
<dbReference type="PROSITE" id="PS00688">
    <property type="entry name" value="SIGMA54_INTERACT_3"/>
    <property type="match status" value="1"/>
</dbReference>
<dbReference type="Pfam" id="PF02954">
    <property type="entry name" value="HTH_8"/>
    <property type="match status" value="1"/>
</dbReference>
<organism evidence="7 8">
    <name type="scientific">Cupriavidus metallidurans</name>
    <dbReference type="NCBI Taxonomy" id="119219"/>
    <lineage>
        <taxon>Bacteria</taxon>
        <taxon>Pseudomonadati</taxon>
        <taxon>Pseudomonadota</taxon>
        <taxon>Betaproteobacteria</taxon>
        <taxon>Burkholderiales</taxon>
        <taxon>Burkholderiaceae</taxon>
        <taxon>Cupriavidus</taxon>
    </lineage>
</organism>
<dbReference type="SMART" id="SM00382">
    <property type="entry name" value="AAA"/>
    <property type="match status" value="1"/>
</dbReference>
<dbReference type="InterPro" id="IPR009057">
    <property type="entry name" value="Homeodomain-like_sf"/>
</dbReference>
<dbReference type="GO" id="GO:0005524">
    <property type="term" value="F:ATP binding"/>
    <property type="evidence" value="ECO:0007669"/>
    <property type="project" value="UniProtKB-KW"/>
</dbReference>
<name>A0A482ILZ5_9BURK</name>
<dbReference type="Gene3D" id="1.10.8.60">
    <property type="match status" value="1"/>
</dbReference>
<dbReference type="GO" id="GO:0043565">
    <property type="term" value="F:sequence-specific DNA binding"/>
    <property type="evidence" value="ECO:0007669"/>
    <property type="project" value="InterPro"/>
</dbReference>
<dbReference type="InterPro" id="IPR002078">
    <property type="entry name" value="Sigma_54_int"/>
</dbReference>
<sequence length="542" mass="60490">MTTPPAQPPFELASLLTIDAKAAQIRLGQSRMVLMHTEALSYLRKEILDTLGVERGKGLLIRMGYAQGMRDAEMVKRERSEELASSPNDAFLWGPQLHMLEGVTRVDPVRLEIDRDTGHFYGEFLWQDSWEGEAPVMESLPREESGCWVQLGYASGYSSTFMDRLVIYKETECERRGDSLCRIVGKPAETWNDPEYLKYFEPDSVISDLLTLQQEVSTLRETLCGANQGNLIGQSPAFREAFNLLSAAADSHITVLLTGETGAGKEMFARWLHDHGPRGEQPFVAVNCAAIPHELIESELFGVEKGAYTGAQQSRPGRFERAHGGTLFLDEIGDLPPAAQVKLLRVLQNNEVERLGGVEARKVNVRLIAATNVNLAQAIKHGQFRADLFYRISTYPISIPALRERREDIPELAQSFIQRFNALYQKQVRGLTTRARDALVQYPWPGNIRELENMIERGVLLAPATGMIDVAHLFASQQAAGSEEPSQDADALIEKLLNQQVSLPQIEAKLMQLAMTTTRGNLSSAARMLGITRPQLAYRLKK</sequence>
<evidence type="ECO:0000256" key="4">
    <source>
        <dbReference type="ARBA" id="ARBA00023125"/>
    </source>
</evidence>
<dbReference type="InterPro" id="IPR058031">
    <property type="entry name" value="AAA_lid_NorR"/>
</dbReference>
<keyword evidence="2" id="KW-0067">ATP-binding</keyword>
<dbReference type="PANTHER" id="PTHR32071">
    <property type="entry name" value="TRANSCRIPTIONAL REGULATORY PROTEIN"/>
    <property type="match status" value="1"/>
</dbReference>
<dbReference type="Pfam" id="PF06505">
    <property type="entry name" value="XylR_N"/>
    <property type="match status" value="1"/>
</dbReference>
<evidence type="ECO:0000256" key="5">
    <source>
        <dbReference type="ARBA" id="ARBA00023163"/>
    </source>
</evidence>
<dbReference type="PROSITE" id="PS00675">
    <property type="entry name" value="SIGMA54_INTERACT_1"/>
    <property type="match status" value="1"/>
</dbReference>
<dbReference type="EMBL" id="CP037900">
    <property type="protein sequence ID" value="QBP09768.1"/>
    <property type="molecule type" value="Genomic_DNA"/>
</dbReference>
<dbReference type="SUPFAM" id="SSF46689">
    <property type="entry name" value="Homeodomain-like"/>
    <property type="match status" value="1"/>
</dbReference>
<dbReference type="SUPFAM" id="SSF52540">
    <property type="entry name" value="P-loop containing nucleoside triphosphate hydrolases"/>
    <property type="match status" value="1"/>
</dbReference>
<dbReference type="Pfam" id="PF25601">
    <property type="entry name" value="AAA_lid_14"/>
    <property type="match status" value="1"/>
</dbReference>
<evidence type="ECO:0000256" key="2">
    <source>
        <dbReference type="ARBA" id="ARBA00022840"/>
    </source>
</evidence>
<accession>A0A482ILZ5</accession>
<dbReference type="Gene3D" id="3.30.1380.20">
    <property type="entry name" value="Trafficking protein particle complex subunit 3"/>
    <property type="match status" value="1"/>
</dbReference>
<protein>
    <submittedName>
        <fullName evidence="7">Sigma-54-dependent Fis family transcriptional regulator</fullName>
    </submittedName>
</protein>
<keyword evidence="4" id="KW-0238">DNA-binding</keyword>
<evidence type="ECO:0000259" key="6">
    <source>
        <dbReference type="PROSITE" id="PS50045"/>
    </source>
</evidence>
<dbReference type="PROSITE" id="PS00676">
    <property type="entry name" value="SIGMA54_INTERACT_2"/>
    <property type="match status" value="1"/>
</dbReference>
<feature type="domain" description="Sigma-54 factor interaction" evidence="6">
    <location>
        <begin position="231"/>
        <end position="460"/>
    </location>
</feature>
<dbReference type="InterPro" id="IPR004096">
    <property type="entry name" value="V4R"/>
</dbReference>
<keyword evidence="5" id="KW-0804">Transcription</keyword>
<dbReference type="Proteomes" id="UP000253772">
    <property type="component" value="Chromosome c1"/>
</dbReference>
<dbReference type="PRINTS" id="PR01590">
    <property type="entry name" value="HTHFIS"/>
</dbReference>
<dbReference type="Pfam" id="PF00158">
    <property type="entry name" value="Sigma54_activat"/>
    <property type="match status" value="1"/>
</dbReference>
<dbReference type="InterPro" id="IPR002197">
    <property type="entry name" value="HTH_Fis"/>
</dbReference>
<dbReference type="InterPro" id="IPR027417">
    <property type="entry name" value="P-loop_NTPase"/>
</dbReference>
<evidence type="ECO:0000256" key="3">
    <source>
        <dbReference type="ARBA" id="ARBA00023015"/>
    </source>
</evidence>
<dbReference type="Gene3D" id="1.10.10.60">
    <property type="entry name" value="Homeodomain-like"/>
    <property type="match status" value="1"/>
</dbReference>
<dbReference type="InterPro" id="IPR025944">
    <property type="entry name" value="Sigma_54_int_dom_CS"/>
</dbReference>
<keyword evidence="3" id="KW-0805">Transcription regulation</keyword>
<evidence type="ECO:0000313" key="8">
    <source>
        <dbReference type="Proteomes" id="UP000253772"/>
    </source>
</evidence>
<evidence type="ECO:0000256" key="1">
    <source>
        <dbReference type="ARBA" id="ARBA00022741"/>
    </source>
</evidence>
<dbReference type="CDD" id="cd00009">
    <property type="entry name" value="AAA"/>
    <property type="match status" value="1"/>
</dbReference>
<dbReference type="InterPro" id="IPR025943">
    <property type="entry name" value="Sigma_54_int_dom_ATP-bd_2"/>
</dbReference>
<dbReference type="PROSITE" id="PS50045">
    <property type="entry name" value="SIGMA54_INTERACT_4"/>
    <property type="match status" value="1"/>
</dbReference>
<dbReference type="InterPro" id="IPR003593">
    <property type="entry name" value="AAA+_ATPase"/>
</dbReference>
<dbReference type="OrthoDB" id="9761705at2"/>
<dbReference type="InterPro" id="IPR010523">
    <property type="entry name" value="XylR_N"/>
</dbReference>
<evidence type="ECO:0000313" key="7">
    <source>
        <dbReference type="EMBL" id="QBP09768.1"/>
    </source>
</evidence>
<dbReference type="GO" id="GO:0006355">
    <property type="term" value="P:regulation of DNA-templated transcription"/>
    <property type="evidence" value="ECO:0007669"/>
    <property type="project" value="InterPro"/>
</dbReference>
<gene>
    <name evidence="7" type="ORF">DDF84_008345</name>
</gene>
<dbReference type="InterPro" id="IPR025662">
    <property type="entry name" value="Sigma_54_int_dom_ATP-bd_1"/>
</dbReference>
<dbReference type="AlphaFoldDB" id="A0A482ILZ5"/>
<keyword evidence="1" id="KW-0547">Nucleotide-binding</keyword>
<reference evidence="7 8" key="1">
    <citation type="submission" date="2019-03" db="EMBL/GenBank/DDBJ databases">
        <title>Comparative insights into the high quality Complete genome sequence of highly metal resistant Cupriavidus metallidurans strain BS1 isolated from a gold-copper mine.</title>
        <authorList>
            <person name="Mazhar H.S."/>
            <person name="Rensing C."/>
        </authorList>
    </citation>
    <scope>NUCLEOTIDE SEQUENCE [LARGE SCALE GENOMIC DNA]</scope>
    <source>
        <strain evidence="7 8">BS1</strain>
    </source>
</reference>
<dbReference type="FunFam" id="3.40.50.300:FF:000006">
    <property type="entry name" value="DNA-binding transcriptional regulator NtrC"/>
    <property type="match status" value="1"/>
</dbReference>